<evidence type="ECO:0000313" key="2">
    <source>
        <dbReference type="EMBL" id="CAD7699006.1"/>
    </source>
</evidence>
<feature type="transmembrane region" description="Helical" evidence="1">
    <location>
        <begin position="830"/>
        <end position="852"/>
    </location>
</feature>
<dbReference type="CDD" id="cd00185">
    <property type="entry name" value="TNFRSF"/>
    <property type="match status" value="1"/>
</dbReference>
<keyword evidence="3" id="KW-1185">Reference proteome</keyword>
<reference evidence="2" key="1">
    <citation type="submission" date="2020-12" db="EMBL/GenBank/DDBJ databases">
        <authorList>
            <person name="Iha C."/>
        </authorList>
    </citation>
    <scope>NUCLEOTIDE SEQUENCE</scope>
</reference>
<dbReference type="PANTHER" id="PTHR11319:SF35">
    <property type="entry name" value="OUTER MEMBRANE PROTEIN PMPC-RELATED"/>
    <property type="match status" value="1"/>
</dbReference>
<evidence type="ECO:0008006" key="4">
    <source>
        <dbReference type="Google" id="ProtNLM"/>
    </source>
</evidence>
<comment type="caution">
    <text evidence="2">The sequence shown here is derived from an EMBL/GenBank/DDBJ whole genome shotgun (WGS) entry which is preliminary data.</text>
</comment>
<dbReference type="Proteomes" id="UP000708148">
    <property type="component" value="Unassembled WGS sequence"/>
</dbReference>
<keyword evidence="1" id="KW-0812">Transmembrane</keyword>
<name>A0A8S1IZE5_9CHLO</name>
<gene>
    <name evidence="2" type="ORF">OSTQU699_LOCUS4365</name>
</gene>
<accession>A0A8S1IZE5</accession>
<sequence length="878" mass="97804">MRNISLVIETDYGGSAGCVLAREKAPEFLAGGFQFVFIESENSSVLNNSAAMARIVERMREAHTEFVSACLHPDRATLFIEEAWQAELPLKGRFMGSGPTIPEWVDNLGPMALDVLTFADWHHTINLTNLALFESVEEFVELLEGVDGKRVDFTFPAQTASFYVLMSAIQKAFEGCNTTETAGDVNLLLNDTSAISCDKGKALGYDRVLETLELSDFEGTILGPVKFDKNHRNIGLGSITIQVVNNSGSFETVVVLPLSIANSSHALKIPGSNPFKPERCPKGTFRGPDEFNPCPKCPPGTFSGEEGRDLCQECGSDEYTDRGEGQTGCIPCPENTERRAGGGFDFCEFRDSHGSIFCESCTLDLGDENITCLNCEETSSGDRARGVSICDCECVPGFYDPQRRAGRDCKECPDGAECEGHRELPYPLAGYWGNSSFRDEMYVCDLPKACKGGKNFSDLCTEEYTGRLCADCQSGYFKIVEHCFECMSTASTVMLMVIVFAMWLIINSVVALRVETVELMLNFVQLANIIGSLPLEWPKSLRQVFGVASILDFDVDVVEPSCFASWSFTNNFFVQLGLPIVMSFLALLWFLLGVLRFYTSKWYLQAHNHFVEWFRAATVYQWDVRRTSFRGESFISMEFDKFVAHCMAAIEVTYLTTTRYCLDVLACTDVAGVSVLTASPETVCGSDKHETLRGFAIAGLILYTGGYLAFVVFQLTTMQQTKSFKLSSNIRRYGFVYERFELEYTWTAVLTLLVRIFFVAAMVLVRNPLSAVGIIAVVTMVWLFVHVYTLPYVKDELDLLQSFFLVCLAAFAMSGLMFSCKNLPSTARTILTGGVLGLVFIMCTITFFFFLMEIFQKICIWVGCHIGTVCVLSCRFRW</sequence>
<dbReference type="AlphaFoldDB" id="A0A8S1IZE5"/>
<dbReference type="Gene3D" id="2.10.50.10">
    <property type="entry name" value="Tumor Necrosis Factor Receptor, subunit A, domain 2"/>
    <property type="match status" value="1"/>
</dbReference>
<dbReference type="InterPro" id="IPR028082">
    <property type="entry name" value="Peripla_BP_I"/>
</dbReference>
<feature type="transmembrane region" description="Helical" evidence="1">
    <location>
        <begin position="493"/>
        <end position="512"/>
    </location>
</feature>
<feature type="transmembrane region" description="Helical" evidence="1">
    <location>
        <begin position="695"/>
        <end position="716"/>
    </location>
</feature>
<dbReference type="PANTHER" id="PTHR11319">
    <property type="entry name" value="G PROTEIN-COUPLED RECEPTOR-RELATED"/>
    <property type="match status" value="1"/>
</dbReference>
<feature type="transmembrane region" description="Helical" evidence="1">
    <location>
        <begin position="576"/>
        <end position="598"/>
    </location>
</feature>
<dbReference type="SUPFAM" id="SSF57184">
    <property type="entry name" value="Growth factor receptor domain"/>
    <property type="match status" value="1"/>
</dbReference>
<dbReference type="SUPFAM" id="SSF53822">
    <property type="entry name" value="Periplasmic binding protein-like I"/>
    <property type="match status" value="1"/>
</dbReference>
<keyword evidence="1" id="KW-0472">Membrane</keyword>
<feature type="transmembrane region" description="Helical" evidence="1">
    <location>
        <begin position="772"/>
        <end position="793"/>
    </location>
</feature>
<evidence type="ECO:0000313" key="3">
    <source>
        <dbReference type="Proteomes" id="UP000708148"/>
    </source>
</evidence>
<feature type="transmembrane region" description="Helical" evidence="1">
    <location>
        <begin position="799"/>
        <end position="818"/>
    </location>
</feature>
<evidence type="ECO:0000256" key="1">
    <source>
        <dbReference type="SAM" id="Phobius"/>
    </source>
</evidence>
<proteinExistence type="predicted"/>
<dbReference type="EMBL" id="CAJHUC010000937">
    <property type="protein sequence ID" value="CAD7699006.1"/>
    <property type="molecule type" value="Genomic_DNA"/>
</dbReference>
<dbReference type="InterPro" id="IPR009030">
    <property type="entry name" value="Growth_fac_rcpt_cys_sf"/>
</dbReference>
<dbReference type="OrthoDB" id="536686at2759"/>
<protein>
    <recommendedName>
        <fullName evidence="4">Tyrosine-protein kinase ephrin type A/B receptor-like domain-containing protein</fullName>
    </recommendedName>
</protein>
<keyword evidence="1" id="KW-1133">Transmembrane helix</keyword>
<feature type="transmembrane region" description="Helical" evidence="1">
    <location>
        <begin position="744"/>
        <end position="765"/>
    </location>
</feature>
<organism evidence="2 3">
    <name type="scientific">Ostreobium quekettii</name>
    <dbReference type="NCBI Taxonomy" id="121088"/>
    <lineage>
        <taxon>Eukaryota</taxon>
        <taxon>Viridiplantae</taxon>
        <taxon>Chlorophyta</taxon>
        <taxon>core chlorophytes</taxon>
        <taxon>Ulvophyceae</taxon>
        <taxon>TCBD clade</taxon>
        <taxon>Bryopsidales</taxon>
        <taxon>Ostreobineae</taxon>
        <taxon>Ostreobiaceae</taxon>
        <taxon>Ostreobium</taxon>
    </lineage>
</organism>